<accession>A0A4Q7NMP6</accession>
<proteinExistence type="predicted"/>
<evidence type="ECO:0000313" key="3">
    <source>
        <dbReference type="Proteomes" id="UP000292445"/>
    </source>
</evidence>
<reference evidence="2 3" key="1">
    <citation type="submission" date="2019-02" db="EMBL/GenBank/DDBJ databases">
        <title>Genomic Encyclopedia of Type Strains, Phase IV (KMG-IV): sequencing the most valuable type-strain genomes for metagenomic binning, comparative biology and taxonomic classification.</title>
        <authorList>
            <person name="Goeker M."/>
        </authorList>
    </citation>
    <scope>NUCLEOTIDE SEQUENCE [LARGE SCALE GENOMIC DNA]</scope>
    <source>
        <strain evidence="2 3">K24</strain>
    </source>
</reference>
<gene>
    <name evidence="2" type="ORF">EV675_2210</name>
</gene>
<dbReference type="AlphaFoldDB" id="A0A4Q7NMP6"/>
<dbReference type="EMBL" id="SGXC01000001">
    <property type="protein sequence ID" value="RZS86176.1"/>
    <property type="molecule type" value="Genomic_DNA"/>
</dbReference>
<comment type="caution">
    <text evidence="2">The sequence shown here is derived from an EMBL/GenBank/DDBJ whole genome shotgun (WGS) entry which is preliminary data.</text>
</comment>
<name>A0A4Q7NMP6_9BURK</name>
<protein>
    <recommendedName>
        <fullName evidence="4">Lipoprotein</fullName>
    </recommendedName>
</protein>
<feature type="compositionally biased region" description="Low complexity" evidence="1">
    <location>
        <begin position="310"/>
        <end position="319"/>
    </location>
</feature>
<evidence type="ECO:0000313" key="2">
    <source>
        <dbReference type="EMBL" id="RZS86176.1"/>
    </source>
</evidence>
<dbReference type="RefSeq" id="WP_207221939.1">
    <property type="nucleotide sequence ID" value="NZ_SGXC01000001.1"/>
</dbReference>
<dbReference type="Proteomes" id="UP000292445">
    <property type="component" value="Unassembled WGS sequence"/>
</dbReference>
<organism evidence="2 3">
    <name type="scientific">Pigmentiphaga kullae</name>
    <dbReference type="NCBI Taxonomy" id="151784"/>
    <lineage>
        <taxon>Bacteria</taxon>
        <taxon>Pseudomonadati</taxon>
        <taxon>Pseudomonadota</taxon>
        <taxon>Betaproteobacteria</taxon>
        <taxon>Burkholderiales</taxon>
        <taxon>Alcaligenaceae</taxon>
        <taxon>Pigmentiphaga</taxon>
    </lineage>
</organism>
<feature type="region of interest" description="Disordered" evidence="1">
    <location>
        <begin position="294"/>
        <end position="326"/>
    </location>
</feature>
<keyword evidence="3" id="KW-1185">Reference proteome</keyword>
<sequence length="326" mass="34128">MKSGLKTAGALALTTLLGACGGGDGDAGKDSGGGTPVPMSQAELRLFAGGAYETGLFLPYFAMGFINSLLDHVGDGMPDEPQPCADGQGSRTSVYVDADRDGKISAGDSLTIDMTDCATRGLGDALNGRVRIAVKEIQGDILNAFNTVGVFTLEVPELKLSASESMSGTLQVRFEQTTHDVPEASAGIEDVEETMEVSQSGGGDFKLRYTEDGKDYEQAISGYDSKSHFLYATGTERYTALGFTHRGQGVTLGAFDYRMALVDPLVTVYDKDGSTPGSIAGRYTVETRGETITTTFSSPTAGTSDVRIESSSGVSWSGSSDDEGDL</sequence>
<evidence type="ECO:0008006" key="4">
    <source>
        <dbReference type="Google" id="ProtNLM"/>
    </source>
</evidence>
<dbReference type="PROSITE" id="PS51257">
    <property type="entry name" value="PROKAR_LIPOPROTEIN"/>
    <property type="match status" value="1"/>
</dbReference>
<evidence type="ECO:0000256" key="1">
    <source>
        <dbReference type="SAM" id="MobiDB-lite"/>
    </source>
</evidence>